<dbReference type="RefSeq" id="XP_028465146.1">
    <property type="nucleotide sequence ID" value="XM_028615069.1"/>
</dbReference>
<dbReference type="Gene3D" id="2.60.40.640">
    <property type="match status" value="1"/>
</dbReference>
<evidence type="ECO:0000313" key="2">
    <source>
        <dbReference type="EMBL" id="ROT37340.1"/>
    </source>
</evidence>
<keyword evidence="3" id="KW-1185">Reference proteome</keyword>
<protein>
    <recommendedName>
        <fullName evidence="4">Arrestin-like N-terminal domain-containing protein</fullName>
    </recommendedName>
</protein>
<dbReference type="Proteomes" id="UP000272025">
    <property type="component" value="Unassembled WGS sequence"/>
</dbReference>
<evidence type="ECO:0008006" key="4">
    <source>
        <dbReference type="Google" id="ProtNLM"/>
    </source>
</evidence>
<evidence type="ECO:0000256" key="1">
    <source>
        <dbReference type="SAM" id="MobiDB-lite"/>
    </source>
</evidence>
<dbReference type="InterPro" id="IPR014752">
    <property type="entry name" value="Arrestin-like_C"/>
</dbReference>
<feature type="region of interest" description="Disordered" evidence="1">
    <location>
        <begin position="354"/>
        <end position="376"/>
    </location>
</feature>
<dbReference type="OrthoDB" id="5120976at2759"/>
<reference evidence="2 3" key="1">
    <citation type="journal article" date="2018" name="Mol. Ecol.">
        <title>The obligate alkalophilic soda-lake fungus Sodiomyces alkalinus has shifted to a protein diet.</title>
        <authorList>
            <person name="Grum-Grzhimaylo A.A."/>
            <person name="Falkoski D.L."/>
            <person name="van den Heuvel J."/>
            <person name="Valero-Jimenez C.A."/>
            <person name="Min B."/>
            <person name="Choi I.G."/>
            <person name="Lipzen A."/>
            <person name="Daum C.G."/>
            <person name="Aanen D.K."/>
            <person name="Tsang A."/>
            <person name="Henrissat B."/>
            <person name="Bilanenko E.N."/>
            <person name="de Vries R.P."/>
            <person name="van Kan J.A.L."/>
            <person name="Grigoriev I.V."/>
            <person name="Debets A.J.M."/>
        </authorList>
    </citation>
    <scope>NUCLEOTIDE SEQUENCE [LARGE SCALE GENOMIC DNA]</scope>
    <source>
        <strain evidence="2 3">F11</strain>
    </source>
</reference>
<evidence type="ECO:0000313" key="3">
    <source>
        <dbReference type="Proteomes" id="UP000272025"/>
    </source>
</evidence>
<proteinExistence type="predicted"/>
<dbReference type="GeneID" id="39583546"/>
<sequence length="465" mass="51637">MEGTPSWTARQDRGPINLEVKFNIESDSPFHGGPQRACFVRPGDRIRGTCRISTVLALHDSWAEVSLQGKIHLHPYQIPSRSDESYREVFSAERVEQRSKLGRDYTVEGIRKVYVLPFLFVIPPGLDRTSDQAEATCKPLPPSFKIPTTFSTWSPTPPPEPYITYALRASIEYTASADATANFTKTADIIQPIICLPYIEIQPPVETGCFPDEYILSATQPMWKSMLGRKLGRVTVTTLEPRPLVYGSDQPSATECTFHITAVGNLANLQRLRSMSVEVDPVLQTKTYYSRTRLAGTPQKGFLREGGPIRLHTDVVQLDKHKISNLEWKSKAAVLASQRHSGSETDVFLQELAGDGAKPPSLGGNTRSRQQPSLQSSTIEDDAALWYASVSVRIQPPFQLQPSFCSKSHIPAPYCRIQASSAPTARDLQRYCHMMMTSAALLSGEISKFQTRSPPPTSSVDKLEL</sequence>
<organism evidence="2 3">
    <name type="scientific">Sodiomyces alkalinus (strain CBS 110278 / VKM F-3762 / F11)</name>
    <name type="common">Alkaliphilic filamentous fungus</name>
    <dbReference type="NCBI Taxonomy" id="1314773"/>
    <lineage>
        <taxon>Eukaryota</taxon>
        <taxon>Fungi</taxon>
        <taxon>Dikarya</taxon>
        <taxon>Ascomycota</taxon>
        <taxon>Pezizomycotina</taxon>
        <taxon>Sordariomycetes</taxon>
        <taxon>Hypocreomycetidae</taxon>
        <taxon>Glomerellales</taxon>
        <taxon>Plectosphaerellaceae</taxon>
        <taxon>Sodiomyces</taxon>
    </lineage>
</organism>
<dbReference type="AlphaFoldDB" id="A0A3N2PS90"/>
<feature type="compositionally biased region" description="Polar residues" evidence="1">
    <location>
        <begin position="363"/>
        <end position="376"/>
    </location>
</feature>
<accession>A0A3N2PS90</accession>
<gene>
    <name evidence="2" type="ORF">SODALDRAFT_379810</name>
</gene>
<dbReference type="EMBL" id="ML119057">
    <property type="protein sequence ID" value="ROT37340.1"/>
    <property type="molecule type" value="Genomic_DNA"/>
</dbReference>
<name>A0A3N2PS90_SODAK</name>